<dbReference type="RefSeq" id="WP_015732458.1">
    <property type="nucleotide sequence ID" value="NC_013410.1"/>
</dbReference>
<reference evidence="2" key="1">
    <citation type="submission" date="2009-10" db="EMBL/GenBank/DDBJ databases">
        <title>Complete sequence of Fibrobacter succinogenes subsp. succinogenes S85.</title>
        <authorList>
            <consortium name="US DOE Joint Genome Institute"/>
            <person name="Lucas S."/>
            <person name="Copeland A."/>
            <person name="Lapidus A."/>
            <person name="Glavina del Rio T."/>
            <person name="Tice H."/>
            <person name="Bruce D."/>
            <person name="Goodwin L."/>
            <person name="Pitluck S."/>
            <person name="Chertkov O."/>
            <person name="Detter J.C."/>
            <person name="Han C."/>
            <person name="Tapia R."/>
            <person name="Larimer F."/>
            <person name="Land M."/>
            <person name="Hauser L."/>
            <person name="Kyrpides N."/>
            <person name="Mikhailova N."/>
            <person name="Weimer P.J."/>
            <person name="Stevenson D.M."/>
            <person name="Boyum J."/>
            <person name="Brumm P.I."/>
            <person name="Mead D."/>
        </authorList>
    </citation>
    <scope>NUCLEOTIDE SEQUENCE [LARGE SCALE GENOMIC DNA]</scope>
    <source>
        <strain evidence="2">S85</strain>
    </source>
</reference>
<accession>A0ABM5LLH8</accession>
<evidence type="ECO:0000313" key="2">
    <source>
        <dbReference type="EMBL" id="ACX76505.1"/>
    </source>
</evidence>
<dbReference type="NCBIfam" id="TIGR02385">
    <property type="entry name" value="RelE_StbE"/>
    <property type="match status" value="1"/>
</dbReference>
<keyword evidence="3" id="KW-1185">Reference proteome</keyword>
<dbReference type="InterPro" id="IPR007712">
    <property type="entry name" value="RelE/ParE_toxin"/>
</dbReference>
<protein>
    <submittedName>
        <fullName evidence="2">Addiction module toxin, RelE/StbE family</fullName>
    </submittedName>
</protein>
<organism evidence="2 3">
    <name type="scientific">Fibrobacter succinogenes (strain ATCC 19169 / S85)</name>
    <dbReference type="NCBI Taxonomy" id="59374"/>
    <lineage>
        <taxon>Bacteria</taxon>
        <taxon>Pseudomonadati</taxon>
        <taxon>Fibrobacterota</taxon>
        <taxon>Fibrobacteria</taxon>
        <taxon>Fibrobacterales</taxon>
        <taxon>Fibrobacteraceae</taxon>
        <taxon>Fibrobacter</taxon>
    </lineage>
</organism>
<dbReference type="EMBL" id="CP001792">
    <property type="protein sequence ID" value="ACX76505.1"/>
    <property type="molecule type" value="Genomic_DNA"/>
</dbReference>
<keyword evidence="1" id="KW-1277">Toxin-antitoxin system</keyword>
<dbReference type="Pfam" id="PF05016">
    <property type="entry name" value="ParE_toxin"/>
    <property type="match status" value="1"/>
</dbReference>
<proteinExistence type="predicted"/>
<name>A0ABM5LLH8_FIBSS</name>
<dbReference type="SUPFAM" id="SSF143011">
    <property type="entry name" value="RelE-like"/>
    <property type="match status" value="1"/>
</dbReference>
<dbReference type="Gene3D" id="3.30.2310.20">
    <property type="entry name" value="RelE-like"/>
    <property type="match status" value="1"/>
</dbReference>
<dbReference type="Proteomes" id="UP000001497">
    <property type="component" value="Chromosome"/>
</dbReference>
<evidence type="ECO:0000313" key="3">
    <source>
        <dbReference type="Proteomes" id="UP000001497"/>
    </source>
</evidence>
<dbReference type="InterPro" id="IPR035093">
    <property type="entry name" value="RelE/ParE_toxin_dom_sf"/>
</dbReference>
<gene>
    <name evidence="2" type="ordered locus">Fisuc_2925</name>
</gene>
<evidence type="ECO:0000256" key="1">
    <source>
        <dbReference type="ARBA" id="ARBA00022649"/>
    </source>
</evidence>
<sequence>MAKKYEVVITPSAQRDLTEIKIYFTNILKTASNSVFEKFLEQVRLLKVHPFTYPIHQDSLLKLVSYRVIPINNYLMFYVVRGDTVQIHRVLYAKRNYTQLLGIGE</sequence>